<dbReference type="InterPro" id="IPR050902">
    <property type="entry name" value="ABC_Transporter_SBP"/>
</dbReference>
<dbReference type="SUPFAM" id="SSF53807">
    <property type="entry name" value="Helical backbone' metal receptor"/>
    <property type="match status" value="1"/>
</dbReference>
<proteinExistence type="predicted"/>
<keyword evidence="4" id="KW-1185">Reference proteome</keyword>
<evidence type="ECO:0000313" key="4">
    <source>
        <dbReference type="Proteomes" id="UP000232587"/>
    </source>
</evidence>
<dbReference type="Pfam" id="PF01497">
    <property type="entry name" value="Peripla_BP_2"/>
    <property type="match status" value="1"/>
</dbReference>
<name>A0A2N0I0V8_9SPHN</name>
<dbReference type="PANTHER" id="PTHR30535">
    <property type="entry name" value="VITAMIN B12-BINDING PROTEIN"/>
    <property type="match status" value="1"/>
</dbReference>
<organism evidence="3 4">
    <name type="scientific">Novosphingobium kunmingense</name>
    <dbReference type="NCBI Taxonomy" id="1211806"/>
    <lineage>
        <taxon>Bacteria</taxon>
        <taxon>Pseudomonadati</taxon>
        <taxon>Pseudomonadota</taxon>
        <taxon>Alphaproteobacteria</taxon>
        <taxon>Sphingomonadales</taxon>
        <taxon>Sphingomonadaceae</taxon>
        <taxon>Novosphingobium</taxon>
    </lineage>
</organism>
<comment type="caution">
    <text evidence="3">The sequence shown here is derived from an EMBL/GenBank/DDBJ whole genome shotgun (WGS) entry which is preliminary data.</text>
</comment>
<dbReference type="PANTHER" id="PTHR30535:SF4">
    <property type="entry name" value="HEMIN-BINDING PERIPLASMIC PROTEIN HMUT"/>
    <property type="match status" value="1"/>
</dbReference>
<protein>
    <submittedName>
        <fullName evidence="3">Iron complex transport system substrate-binding protein</fullName>
    </submittedName>
</protein>
<dbReference type="AlphaFoldDB" id="A0A2N0I0V8"/>
<evidence type="ECO:0000313" key="3">
    <source>
        <dbReference type="EMBL" id="PKB24833.1"/>
    </source>
</evidence>
<dbReference type="PROSITE" id="PS51257">
    <property type="entry name" value="PROKAR_LIPOPROTEIN"/>
    <property type="match status" value="1"/>
</dbReference>
<evidence type="ECO:0000256" key="1">
    <source>
        <dbReference type="SAM" id="SignalP"/>
    </source>
</evidence>
<feature type="domain" description="Fe/B12 periplasmic-binding" evidence="2">
    <location>
        <begin position="30"/>
        <end position="274"/>
    </location>
</feature>
<sequence length="274" mass="28823">MVIRAAALLALALGGCTAAAQGERAGPRPTLVSLNPCTDAILAEVADPQQILAISHYSQREGASSMDLRTARRFRAVGDSVEEVIALQPDVVVAGTFMPPATRAAFNRLGMRTELVGIASTVEDSKAQVRALAALAGHPERGEALVRRIDAALARSAAHGGRVPAVVWQSGGIVAGEGTLISRLLDHAGFENQAASRGMRQADLMPLERMLADPPRVIFTAGSDGAQEDRMLRHPGLNGLKHTLRAPLDGSLLYCGGPTIPRALDRLAQVRATL</sequence>
<keyword evidence="1" id="KW-0732">Signal</keyword>
<dbReference type="PROSITE" id="PS50983">
    <property type="entry name" value="FE_B12_PBP"/>
    <property type="match status" value="1"/>
</dbReference>
<feature type="chain" id="PRO_5014955456" evidence="1">
    <location>
        <begin position="21"/>
        <end position="274"/>
    </location>
</feature>
<dbReference type="InterPro" id="IPR002491">
    <property type="entry name" value="ABC_transptr_periplasmic_BD"/>
</dbReference>
<feature type="signal peptide" evidence="1">
    <location>
        <begin position="1"/>
        <end position="20"/>
    </location>
</feature>
<dbReference type="CDD" id="cd00636">
    <property type="entry name" value="TroA-like"/>
    <property type="match status" value="1"/>
</dbReference>
<dbReference type="Proteomes" id="UP000232587">
    <property type="component" value="Unassembled WGS sequence"/>
</dbReference>
<dbReference type="Gene3D" id="3.40.50.1980">
    <property type="entry name" value="Nitrogenase molybdenum iron protein domain"/>
    <property type="match status" value="2"/>
</dbReference>
<reference evidence="3 4" key="1">
    <citation type="submission" date="2017-11" db="EMBL/GenBank/DDBJ databases">
        <title>Genomic Encyclopedia of Type Strains, Phase III (KMG-III): the genomes of soil and plant-associated and newly described type strains.</title>
        <authorList>
            <person name="Whitman W."/>
        </authorList>
    </citation>
    <scope>NUCLEOTIDE SEQUENCE [LARGE SCALE GENOMIC DNA]</scope>
    <source>
        <strain evidence="3 4">CGMCC 1.12274</strain>
    </source>
</reference>
<gene>
    <name evidence="3" type="ORF">B0I00_0011</name>
</gene>
<evidence type="ECO:0000259" key="2">
    <source>
        <dbReference type="PROSITE" id="PS50983"/>
    </source>
</evidence>
<accession>A0A2N0I0V8</accession>
<dbReference type="EMBL" id="PHUF01000002">
    <property type="protein sequence ID" value="PKB24833.1"/>
    <property type="molecule type" value="Genomic_DNA"/>
</dbReference>